<reference evidence="1 2" key="1">
    <citation type="journal article" date="2014" name="J. Infect. Dis.">
        <title>Molecular characterization of a novel botulinum neurotoxin type H gene.</title>
        <authorList>
            <person name="Dover N."/>
            <person name="Barash J.R."/>
            <person name="Hill K.K."/>
            <person name="Xie G."/>
            <person name="Arnon S.S."/>
        </authorList>
    </citation>
    <scope>NUCLEOTIDE SEQUENCE [LARGE SCALE GENOMIC DNA]</scope>
    <source>
        <strain evidence="1 2">IBCA10-7060</strain>
    </source>
</reference>
<dbReference type="AlphaFoldDB" id="A0ABD7CMU2"/>
<gene>
    <name evidence="1" type="ORF">JQS73_03010</name>
</gene>
<organism evidence="1 2">
    <name type="scientific">Clostridium botulinum</name>
    <dbReference type="NCBI Taxonomy" id="1491"/>
    <lineage>
        <taxon>Bacteria</taxon>
        <taxon>Bacillati</taxon>
        <taxon>Bacillota</taxon>
        <taxon>Clostridia</taxon>
        <taxon>Eubacteriales</taxon>
        <taxon>Clostridiaceae</taxon>
        <taxon>Clostridium</taxon>
    </lineage>
</organism>
<dbReference type="EMBL" id="CP069280">
    <property type="protein sequence ID" value="QRI54104.1"/>
    <property type="molecule type" value="Genomic_DNA"/>
</dbReference>
<protein>
    <submittedName>
        <fullName evidence="1">Uncharacterized protein</fullName>
    </submittedName>
</protein>
<evidence type="ECO:0000313" key="2">
    <source>
        <dbReference type="Proteomes" id="UP000663464"/>
    </source>
</evidence>
<name>A0ABD7CMU2_CLOBO</name>
<proteinExistence type="predicted"/>
<accession>A0ABD7CMU2</accession>
<sequence>MKVDDIEVKVIMGENTSKIFTEALLKLYDNNAAKVLNLDEEEKQS</sequence>
<evidence type="ECO:0000313" key="1">
    <source>
        <dbReference type="EMBL" id="QRI54104.1"/>
    </source>
</evidence>
<dbReference type="RefSeq" id="WP_162832549.1">
    <property type="nucleotide sequence ID" value="NZ_CP069280.1"/>
</dbReference>
<dbReference type="Proteomes" id="UP000663464">
    <property type="component" value="Chromosome"/>
</dbReference>